<comment type="caution">
    <text evidence="6">The sequence shown here is derived from an EMBL/GenBank/DDBJ whole genome shotgun (WGS) entry which is preliminary data.</text>
</comment>
<dbReference type="EMBL" id="JBAPLV010000040">
    <property type="protein sequence ID" value="MEI4281193.1"/>
    <property type="molecule type" value="Genomic_DNA"/>
</dbReference>
<evidence type="ECO:0000313" key="7">
    <source>
        <dbReference type="Proteomes" id="UP001373496"/>
    </source>
</evidence>
<dbReference type="Gene3D" id="3.90.550.10">
    <property type="entry name" value="Spore Coat Polysaccharide Biosynthesis Protein SpsA, Chain A"/>
    <property type="match status" value="1"/>
</dbReference>
<dbReference type="InterPro" id="IPR001173">
    <property type="entry name" value="Glyco_trans_2-like"/>
</dbReference>
<dbReference type="EC" id="2.4.-.-" evidence="6"/>
<accession>A0ABU8EC47</accession>
<evidence type="ECO:0000259" key="5">
    <source>
        <dbReference type="Pfam" id="PF00535"/>
    </source>
</evidence>
<dbReference type="PANTHER" id="PTHR43179">
    <property type="entry name" value="RHAMNOSYLTRANSFERASE WBBL"/>
    <property type="match status" value="1"/>
</dbReference>
<keyword evidence="7" id="KW-1185">Reference proteome</keyword>
<comment type="similarity">
    <text evidence="2">Belongs to the glycosyltransferase 2 family.</text>
</comment>
<dbReference type="InterPro" id="IPR029044">
    <property type="entry name" value="Nucleotide-diphossugar_trans"/>
</dbReference>
<evidence type="ECO:0000256" key="4">
    <source>
        <dbReference type="ARBA" id="ARBA00022679"/>
    </source>
</evidence>
<evidence type="ECO:0000256" key="3">
    <source>
        <dbReference type="ARBA" id="ARBA00022676"/>
    </source>
</evidence>
<dbReference type="RefSeq" id="WP_225235461.1">
    <property type="nucleotide sequence ID" value="NZ_JBAPLV010000040.1"/>
</dbReference>
<sequence>MTDLAERLTVVLLTHDCAPWLPHTLDRLADLGLPVVAVDNASADGTRELLAARPFVQLRALPTNTGAAGRNEGVRAALTPYVVFCDDDGWWERAGLELAVALLDAHPRLALVNARIVVGEECAPDPISAEMADSPLPETDGVPGTVLYSFMGGASVVRVAAYEQVGGYAPAFFIGGEEETLAHPLLREGWLMRYVDDVVMHHHPSLANFGRIRHLGIRNTLWNAWLHRPRRSALRWTAFVLRSSPRDVELVRAVLLALRGVPWVLARRRPLPADVDAGLRVLEERRFAARDAARLAGLPAGSAPKYPVAAS</sequence>
<evidence type="ECO:0000256" key="1">
    <source>
        <dbReference type="ARBA" id="ARBA00004776"/>
    </source>
</evidence>
<evidence type="ECO:0000313" key="6">
    <source>
        <dbReference type="EMBL" id="MEI4281193.1"/>
    </source>
</evidence>
<gene>
    <name evidence="6" type="ORF">UXQ13_22160</name>
</gene>
<feature type="domain" description="Glycosyltransferase 2-like" evidence="5">
    <location>
        <begin position="9"/>
        <end position="165"/>
    </location>
</feature>
<dbReference type="GO" id="GO:0016757">
    <property type="term" value="F:glycosyltransferase activity"/>
    <property type="evidence" value="ECO:0007669"/>
    <property type="project" value="UniProtKB-KW"/>
</dbReference>
<name>A0ABU8EC47_9ACTN</name>
<dbReference type="SUPFAM" id="SSF53448">
    <property type="entry name" value="Nucleotide-diphospho-sugar transferases"/>
    <property type="match status" value="1"/>
</dbReference>
<organism evidence="6 7">
    <name type="scientific">Klenkia terrae</name>
    <dbReference type="NCBI Taxonomy" id="1052259"/>
    <lineage>
        <taxon>Bacteria</taxon>
        <taxon>Bacillati</taxon>
        <taxon>Actinomycetota</taxon>
        <taxon>Actinomycetes</taxon>
        <taxon>Geodermatophilales</taxon>
        <taxon>Geodermatophilaceae</taxon>
        <taxon>Klenkia</taxon>
    </lineage>
</organism>
<dbReference type="PANTHER" id="PTHR43179:SF12">
    <property type="entry name" value="GALACTOFURANOSYLTRANSFERASE GLFT2"/>
    <property type="match status" value="1"/>
</dbReference>
<dbReference type="Pfam" id="PF00535">
    <property type="entry name" value="Glycos_transf_2"/>
    <property type="match status" value="1"/>
</dbReference>
<dbReference type="Proteomes" id="UP001373496">
    <property type="component" value="Unassembled WGS sequence"/>
</dbReference>
<keyword evidence="3 6" id="KW-0328">Glycosyltransferase</keyword>
<reference evidence="6 7" key="1">
    <citation type="submission" date="2024-03" db="EMBL/GenBank/DDBJ databases">
        <title>Draft genome sequence of Klenkia terrae.</title>
        <authorList>
            <person name="Duangmal K."/>
            <person name="Chantavorakit T."/>
        </authorList>
    </citation>
    <scope>NUCLEOTIDE SEQUENCE [LARGE SCALE GENOMIC DNA]</scope>
    <source>
        <strain evidence="6 7">JCM 17786</strain>
    </source>
</reference>
<comment type="pathway">
    <text evidence="1">Cell wall biogenesis; cell wall polysaccharide biosynthesis.</text>
</comment>
<evidence type="ECO:0000256" key="2">
    <source>
        <dbReference type="ARBA" id="ARBA00006739"/>
    </source>
</evidence>
<proteinExistence type="inferred from homology"/>
<keyword evidence="4 6" id="KW-0808">Transferase</keyword>
<protein>
    <submittedName>
        <fullName evidence="6">Glycosyltransferase</fullName>
        <ecNumber evidence="6">2.4.-.-</ecNumber>
    </submittedName>
</protein>